<accession>A0A0F5LTT2</accession>
<keyword evidence="4" id="KW-1185">Reference proteome</keyword>
<dbReference type="Pfam" id="PF20066">
    <property type="entry name" value="Glyoxalase_8"/>
    <property type="match status" value="1"/>
</dbReference>
<evidence type="ECO:0000259" key="1">
    <source>
        <dbReference type="Pfam" id="PF20066"/>
    </source>
</evidence>
<evidence type="ECO:0000313" key="3">
    <source>
        <dbReference type="EMBL" id="SHE31250.1"/>
    </source>
</evidence>
<dbReference type="EMBL" id="LAJF01000045">
    <property type="protein sequence ID" value="KKB85753.1"/>
    <property type="molecule type" value="Genomic_DNA"/>
</dbReference>
<evidence type="ECO:0000313" key="2">
    <source>
        <dbReference type="EMBL" id="KKB85753.1"/>
    </source>
</evidence>
<name>A0A0F5LTT2_9HYPH</name>
<dbReference type="AlphaFoldDB" id="A0A0F5LTT2"/>
<dbReference type="Proteomes" id="UP000184533">
    <property type="component" value="Unassembled WGS sequence"/>
</dbReference>
<dbReference type="Proteomes" id="UP000033608">
    <property type="component" value="Unassembled WGS sequence"/>
</dbReference>
<protein>
    <recommendedName>
        <fullName evidence="1">Glyoxalase-related protein domain-containing protein</fullName>
    </recommendedName>
</protein>
<dbReference type="EMBL" id="FQVC01000001">
    <property type="protein sequence ID" value="SHE31250.1"/>
    <property type="molecule type" value="Genomic_DNA"/>
</dbReference>
<dbReference type="InterPro" id="IPR045517">
    <property type="entry name" value="Glyoxalase_8"/>
</dbReference>
<organism evidence="2 4">
    <name type="scientific">Devosia limi DSM 17137</name>
    <dbReference type="NCBI Taxonomy" id="1121477"/>
    <lineage>
        <taxon>Bacteria</taxon>
        <taxon>Pseudomonadati</taxon>
        <taxon>Pseudomonadota</taxon>
        <taxon>Alphaproteobacteria</taxon>
        <taxon>Hyphomicrobiales</taxon>
        <taxon>Devosiaceae</taxon>
        <taxon>Devosia</taxon>
    </lineage>
</organism>
<gene>
    <name evidence="3" type="ORF">SAMN02745223_00033</name>
    <name evidence="2" type="ORF">VW29_05500</name>
</gene>
<sequence length="146" mass="16067">MSFSLDTPSALTLKAEAKALREDRARAGEPLSHGAALEAVARAHGFRDWNTARAMLPERVSSPMQVGMRVKGTYLGQAFKGMVIGVLLKSDMQHYQVTINFDEPVDVVTSELFSAFRHRVVSTVDIHGVSPARTGNGEPQMRIMRE</sequence>
<dbReference type="PATRIC" id="fig|1121477.3.peg.2185"/>
<evidence type="ECO:0000313" key="4">
    <source>
        <dbReference type="Proteomes" id="UP000033608"/>
    </source>
</evidence>
<proteinExistence type="predicted"/>
<evidence type="ECO:0000313" key="5">
    <source>
        <dbReference type="Proteomes" id="UP000184533"/>
    </source>
</evidence>
<dbReference type="STRING" id="1121477.SAMN02745223_00033"/>
<reference evidence="2 4" key="1">
    <citation type="submission" date="2015-03" db="EMBL/GenBank/DDBJ databases">
        <authorList>
            <person name="Hassan Y.I."/>
            <person name="Lepp D."/>
            <person name="Zhou T."/>
        </authorList>
    </citation>
    <scope>NUCLEOTIDE SEQUENCE [LARGE SCALE GENOMIC DNA]</scope>
    <source>
        <strain evidence="2 4">DSM 17137</strain>
    </source>
</reference>
<feature type="domain" description="Glyoxalase-related protein" evidence="1">
    <location>
        <begin position="6"/>
        <end position="143"/>
    </location>
</feature>
<reference evidence="3 5" key="2">
    <citation type="submission" date="2016-11" db="EMBL/GenBank/DDBJ databases">
        <authorList>
            <person name="Jaros S."/>
            <person name="Januszkiewicz K."/>
            <person name="Wedrychowicz H."/>
        </authorList>
    </citation>
    <scope>NUCLEOTIDE SEQUENCE [LARGE SCALE GENOMIC DNA]</scope>
    <source>
        <strain evidence="3 5">DSM 17137</strain>
    </source>
</reference>
<dbReference type="RefSeq" id="WP_046134306.1">
    <property type="nucleotide sequence ID" value="NZ_FQVC01000001.1"/>
</dbReference>